<dbReference type="GO" id="GO:0050518">
    <property type="term" value="F:2-C-methyl-D-erythritol 4-phosphate cytidylyltransferase activity"/>
    <property type="evidence" value="ECO:0007669"/>
    <property type="project" value="UniProtKB-UniRule"/>
</dbReference>
<feature type="site" description="Positions MEP for the nucleophilic attack" evidence="7">
    <location>
        <position position="210"/>
    </location>
</feature>
<feature type="site" description="Transition state stabilizer" evidence="7">
    <location>
        <position position="23"/>
    </location>
</feature>
<dbReference type="HAMAP" id="MF_00108">
    <property type="entry name" value="IspD"/>
    <property type="match status" value="1"/>
</dbReference>
<evidence type="ECO:0000313" key="8">
    <source>
        <dbReference type="EMBL" id="GIM30057.1"/>
    </source>
</evidence>
<proteinExistence type="inferred from homology"/>
<evidence type="ECO:0000256" key="7">
    <source>
        <dbReference type="HAMAP-Rule" id="MF_00108"/>
    </source>
</evidence>
<dbReference type="InterPro" id="IPR050088">
    <property type="entry name" value="IspD/TarI_cytidylyltransf_bact"/>
</dbReference>
<comment type="similarity">
    <text evidence="3 7">Belongs to the IspD/TarI cytidylyltransferase family. IspD subfamily.</text>
</comment>
<dbReference type="CDD" id="cd02516">
    <property type="entry name" value="CDP-ME_synthetase"/>
    <property type="match status" value="1"/>
</dbReference>
<evidence type="ECO:0000256" key="5">
    <source>
        <dbReference type="ARBA" id="ARBA00022695"/>
    </source>
</evidence>
<keyword evidence="5 7" id="KW-0548">Nucleotidyltransferase</keyword>
<dbReference type="Pfam" id="PF01128">
    <property type="entry name" value="IspD"/>
    <property type="match status" value="1"/>
</dbReference>
<dbReference type="NCBIfam" id="TIGR00453">
    <property type="entry name" value="ispD"/>
    <property type="match status" value="1"/>
</dbReference>
<dbReference type="PANTHER" id="PTHR32125:SF4">
    <property type="entry name" value="2-C-METHYL-D-ERYTHRITOL 4-PHOSPHATE CYTIDYLYLTRANSFERASE, CHLOROPLASTIC"/>
    <property type="match status" value="1"/>
</dbReference>
<comment type="function">
    <text evidence="7">Catalyzes the formation of 4-diphosphocytidyl-2-C-methyl-D-erythritol from CTP and 2-C-methyl-D-erythritol 4-phosphate (MEP).</text>
</comment>
<organism evidence="8 9">
    <name type="scientific">Clostridium polyendosporum</name>
    <dbReference type="NCBI Taxonomy" id="69208"/>
    <lineage>
        <taxon>Bacteria</taxon>
        <taxon>Bacillati</taxon>
        <taxon>Bacillota</taxon>
        <taxon>Clostridia</taxon>
        <taxon>Eubacteriales</taxon>
        <taxon>Clostridiaceae</taxon>
        <taxon>Clostridium</taxon>
    </lineage>
</organism>
<comment type="catalytic activity">
    <reaction evidence="1 7">
        <text>2-C-methyl-D-erythritol 4-phosphate + CTP + H(+) = 4-CDP-2-C-methyl-D-erythritol + diphosphate</text>
        <dbReference type="Rhea" id="RHEA:13429"/>
        <dbReference type="ChEBI" id="CHEBI:15378"/>
        <dbReference type="ChEBI" id="CHEBI:33019"/>
        <dbReference type="ChEBI" id="CHEBI:37563"/>
        <dbReference type="ChEBI" id="CHEBI:57823"/>
        <dbReference type="ChEBI" id="CHEBI:58262"/>
        <dbReference type="EC" id="2.7.7.60"/>
    </reaction>
</comment>
<reference evidence="8" key="1">
    <citation type="submission" date="2021-03" db="EMBL/GenBank/DDBJ databases">
        <title>Taxonomic study of Clostridium polyendosporum from meadow-gley soil under rice.</title>
        <authorList>
            <person name="Kobayashi H."/>
            <person name="Tanizawa Y."/>
            <person name="Yagura M."/>
        </authorList>
    </citation>
    <scope>NUCLEOTIDE SEQUENCE</scope>
    <source>
        <strain evidence="8">JCM 30710</strain>
    </source>
</reference>
<evidence type="ECO:0000256" key="2">
    <source>
        <dbReference type="ARBA" id="ARBA00004787"/>
    </source>
</evidence>
<dbReference type="InterPro" id="IPR029044">
    <property type="entry name" value="Nucleotide-diphossugar_trans"/>
</dbReference>
<evidence type="ECO:0000256" key="6">
    <source>
        <dbReference type="ARBA" id="ARBA00023229"/>
    </source>
</evidence>
<evidence type="ECO:0000256" key="1">
    <source>
        <dbReference type="ARBA" id="ARBA00001282"/>
    </source>
</evidence>
<dbReference type="PROSITE" id="PS01295">
    <property type="entry name" value="ISPD"/>
    <property type="match status" value="1"/>
</dbReference>
<feature type="site" description="Transition state stabilizer" evidence="7">
    <location>
        <position position="16"/>
    </location>
</feature>
<comment type="caution">
    <text evidence="8">The sequence shown here is derived from an EMBL/GenBank/DDBJ whole genome shotgun (WGS) entry which is preliminary data.</text>
</comment>
<evidence type="ECO:0000256" key="3">
    <source>
        <dbReference type="ARBA" id="ARBA00009789"/>
    </source>
</evidence>
<feature type="site" description="Positions MEP for the nucleophilic attack" evidence="7">
    <location>
        <position position="154"/>
    </location>
</feature>
<accession>A0A919S0V5</accession>
<dbReference type="InterPro" id="IPR034683">
    <property type="entry name" value="IspD/TarI"/>
</dbReference>
<dbReference type="NCBIfam" id="NF001183">
    <property type="entry name" value="PRK00155.1-3"/>
    <property type="match status" value="1"/>
</dbReference>
<sequence length="230" mass="25738">MGKVCAIVLAGGRGTRMGSCLSKQFIKVNDKPLLYYTLKTFTQCNFIDEIILVLPKSEIEFCKSEVLDKFSITVSKIVEGGSERQDSVYNGLKVLENCDIVLIHDGARPFVSKRIIEDGVHFARKYGAAAPGVTPKDTIKIKGEAGFSQNTPDRRTLCAVQTPQCFRYETIIRCHENISKEGITVTDDTMAIEIFGEKVYLYEGEYTNLKVTTPEDLILAEKLSKEYCIK</sequence>
<evidence type="ECO:0000256" key="4">
    <source>
        <dbReference type="ARBA" id="ARBA00022679"/>
    </source>
</evidence>
<dbReference type="GO" id="GO:0019288">
    <property type="term" value="P:isopentenyl diphosphate biosynthetic process, methylerythritol 4-phosphate pathway"/>
    <property type="evidence" value="ECO:0007669"/>
    <property type="project" value="UniProtKB-UniRule"/>
</dbReference>
<dbReference type="FunFam" id="3.90.550.10:FF:000003">
    <property type="entry name" value="2-C-methyl-D-erythritol 4-phosphate cytidylyltransferase"/>
    <property type="match status" value="1"/>
</dbReference>
<keyword evidence="6 7" id="KW-0414">Isoprene biosynthesis</keyword>
<evidence type="ECO:0000313" key="9">
    <source>
        <dbReference type="Proteomes" id="UP000679179"/>
    </source>
</evidence>
<dbReference type="SUPFAM" id="SSF53448">
    <property type="entry name" value="Nucleotide-diphospho-sugar transferases"/>
    <property type="match status" value="1"/>
</dbReference>
<name>A0A919S0V5_9CLOT</name>
<dbReference type="Proteomes" id="UP000679179">
    <property type="component" value="Unassembled WGS sequence"/>
</dbReference>
<dbReference type="Gene3D" id="3.90.550.10">
    <property type="entry name" value="Spore Coat Polysaccharide Biosynthesis Protein SpsA, Chain A"/>
    <property type="match status" value="1"/>
</dbReference>
<comment type="pathway">
    <text evidence="2 7">Isoprenoid biosynthesis; isopentenyl diphosphate biosynthesis via DXP pathway; isopentenyl diphosphate from 1-deoxy-D-xylulose 5-phosphate: step 2/6.</text>
</comment>
<keyword evidence="4 7" id="KW-0808">Transferase</keyword>
<gene>
    <name evidence="7 8" type="primary">ispD</name>
    <name evidence="8" type="ORF">CPJCM30710_27230</name>
</gene>
<keyword evidence="9" id="KW-1185">Reference proteome</keyword>
<dbReference type="PANTHER" id="PTHR32125">
    <property type="entry name" value="2-C-METHYL-D-ERYTHRITOL 4-PHOSPHATE CYTIDYLYLTRANSFERASE, CHLOROPLASTIC"/>
    <property type="match status" value="1"/>
</dbReference>
<dbReference type="InterPro" id="IPR001228">
    <property type="entry name" value="IspD"/>
</dbReference>
<dbReference type="RefSeq" id="WP_212904740.1">
    <property type="nucleotide sequence ID" value="NZ_BOPZ01000026.1"/>
</dbReference>
<dbReference type="InterPro" id="IPR018294">
    <property type="entry name" value="ISPD_synthase_CS"/>
</dbReference>
<protein>
    <recommendedName>
        <fullName evidence="7">2-C-methyl-D-erythritol 4-phosphate cytidylyltransferase</fullName>
        <ecNumber evidence="7">2.7.7.60</ecNumber>
    </recommendedName>
    <alternativeName>
        <fullName evidence="7">4-diphosphocytidyl-2C-methyl-D-erythritol synthase</fullName>
    </alternativeName>
    <alternativeName>
        <fullName evidence="7">MEP cytidylyltransferase</fullName>
        <shortName evidence="7">MCT</shortName>
    </alternativeName>
</protein>
<dbReference type="EMBL" id="BOPZ01000026">
    <property type="protein sequence ID" value="GIM30057.1"/>
    <property type="molecule type" value="Genomic_DNA"/>
</dbReference>
<dbReference type="EC" id="2.7.7.60" evidence="7"/>
<dbReference type="AlphaFoldDB" id="A0A919S0V5"/>